<dbReference type="EMBL" id="CAJVCH010081699">
    <property type="protein sequence ID" value="CAG7721679.1"/>
    <property type="molecule type" value="Genomic_DNA"/>
</dbReference>
<name>A0A8J2JTY4_9HEXA</name>
<evidence type="ECO:0000313" key="1">
    <source>
        <dbReference type="EMBL" id="CAG7721679.1"/>
    </source>
</evidence>
<keyword evidence="2" id="KW-1185">Reference proteome</keyword>
<organism evidence="1 2">
    <name type="scientific">Allacma fusca</name>
    <dbReference type="NCBI Taxonomy" id="39272"/>
    <lineage>
        <taxon>Eukaryota</taxon>
        <taxon>Metazoa</taxon>
        <taxon>Ecdysozoa</taxon>
        <taxon>Arthropoda</taxon>
        <taxon>Hexapoda</taxon>
        <taxon>Collembola</taxon>
        <taxon>Symphypleona</taxon>
        <taxon>Sminthuridae</taxon>
        <taxon>Allacma</taxon>
    </lineage>
</organism>
<evidence type="ECO:0000313" key="2">
    <source>
        <dbReference type="Proteomes" id="UP000708208"/>
    </source>
</evidence>
<protein>
    <recommendedName>
        <fullName evidence="3">Integrase catalytic domain-containing protein</fullName>
    </recommendedName>
</protein>
<dbReference type="OrthoDB" id="5984724at2759"/>
<accession>A0A8J2JTY4</accession>
<comment type="caution">
    <text evidence="1">The sequence shown here is derived from an EMBL/GenBank/DDBJ whole genome shotgun (WGS) entry which is preliminary data.</text>
</comment>
<proteinExistence type="predicted"/>
<gene>
    <name evidence="1" type="ORF">AFUS01_LOCUS10876</name>
</gene>
<dbReference type="Proteomes" id="UP000708208">
    <property type="component" value="Unassembled WGS sequence"/>
</dbReference>
<dbReference type="PANTHER" id="PTHR47331">
    <property type="entry name" value="PHD-TYPE DOMAIN-CONTAINING PROTEIN"/>
    <property type="match status" value="1"/>
</dbReference>
<feature type="non-terminal residue" evidence="1">
    <location>
        <position position="1"/>
    </location>
</feature>
<evidence type="ECO:0008006" key="3">
    <source>
        <dbReference type="Google" id="ProtNLM"/>
    </source>
</evidence>
<reference evidence="1" key="1">
    <citation type="submission" date="2021-06" db="EMBL/GenBank/DDBJ databases">
        <authorList>
            <person name="Hodson N. C."/>
            <person name="Mongue J. A."/>
            <person name="Jaron S. K."/>
        </authorList>
    </citation>
    <scope>NUCLEOTIDE SEQUENCE</scope>
</reference>
<dbReference type="AlphaFoldDB" id="A0A8J2JTY4"/>
<sequence>WTIEELPTSNPHLTREEQNVLDHYEANTIRLPNGQYQVRLPFVENRRPLGDSKQMAMRRWIAVERRLMKDPDLMKSYVGQLKEYVELGQMIPITESELNKYPGQHYCVPHHAVFKEDSTSTKKYWIVGGARAIKSAIHKCILCLRFRAKPMEQLMAPLPTSRVKQARCFLHTGVDFAGPYMIKNFSGNKATKIKVWICLFTCFTSRAIHLELVSSMSYEGFLLALRRFMSRRGRPSDMYSDNGLNFVGADNYLQSTTRTLQELQQAQDGILPGLDLTTICWHFNPPRAPHQGGVWESCVKLVKHYLARILNQDSYNWEEMETVLVFTEALVNSRPLTPSQKTRKILMC</sequence>